<dbReference type="AlphaFoldDB" id="A0A150KMT2"/>
<feature type="transmembrane region" description="Helical" evidence="1">
    <location>
        <begin position="12"/>
        <end position="31"/>
    </location>
</feature>
<reference evidence="2 3" key="1">
    <citation type="submission" date="2016-01" db="EMBL/GenBank/DDBJ databases">
        <title>Genome Sequences of Twelve Sporeforming Bacillus Species Isolated from Foods.</title>
        <authorList>
            <person name="Berendsen E.M."/>
            <person name="Wells-Bennik M.H."/>
            <person name="Krawcyk A.O."/>
            <person name="De Jong A."/>
            <person name="Holsappel S."/>
            <person name="Eijlander R.T."/>
            <person name="Kuipers O.P."/>
        </authorList>
    </citation>
    <scope>NUCLEOTIDE SEQUENCE [LARGE SCALE GENOMIC DNA]</scope>
    <source>
        <strain evidence="2 3">B4102</strain>
    </source>
</reference>
<name>A0A150KMT2_9BACI</name>
<protein>
    <submittedName>
        <fullName evidence="2">Uncharacterized protein</fullName>
    </submittedName>
</protein>
<keyword evidence="1" id="KW-0812">Transmembrane</keyword>
<comment type="caution">
    <text evidence="2">The sequence shown here is derived from an EMBL/GenBank/DDBJ whole genome shotgun (WGS) entry which is preliminary data.</text>
</comment>
<keyword evidence="3" id="KW-1185">Reference proteome</keyword>
<dbReference type="STRING" id="46224.B4102_3651"/>
<dbReference type="EMBL" id="LQYN01000102">
    <property type="protein sequence ID" value="KYC94300.1"/>
    <property type="molecule type" value="Genomic_DNA"/>
</dbReference>
<proteinExistence type="predicted"/>
<keyword evidence="1" id="KW-0472">Membrane</keyword>
<sequence length="44" mass="5082">MGLTSMSSSPILTFYYEIECLVICIGMKFVFVEFPEFRKITPVN</sequence>
<accession>A0A150KMT2</accession>
<evidence type="ECO:0000313" key="2">
    <source>
        <dbReference type="EMBL" id="KYC94300.1"/>
    </source>
</evidence>
<organism evidence="2 3">
    <name type="scientific">Heyndrickxia sporothermodurans</name>
    <dbReference type="NCBI Taxonomy" id="46224"/>
    <lineage>
        <taxon>Bacteria</taxon>
        <taxon>Bacillati</taxon>
        <taxon>Bacillota</taxon>
        <taxon>Bacilli</taxon>
        <taxon>Bacillales</taxon>
        <taxon>Bacillaceae</taxon>
        <taxon>Heyndrickxia</taxon>
    </lineage>
</organism>
<keyword evidence="1" id="KW-1133">Transmembrane helix</keyword>
<gene>
    <name evidence="2" type="ORF">B4102_3651</name>
</gene>
<evidence type="ECO:0000256" key="1">
    <source>
        <dbReference type="SAM" id="Phobius"/>
    </source>
</evidence>
<dbReference type="Proteomes" id="UP000075666">
    <property type="component" value="Unassembled WGS sequence"/>
</dbReference>
<evidence type="ECO:0000313" key="3">
    <source>
        <dbReference type="Proteomes" id="UP000075666"/>
    </source>
</evidence>